<name>A0ABM1C451_LIMPO</name>
<dbReference type="Proteomes" id="UP000694941">
    <property type="component" value="Unplaced"/>
</dbReference>
<evidence type="ECO:0000259" key="1">
    <source>
        <dbReference type="Pfam" id="PF03372"/>
    </source>
</evidence>
<dbReference type="InterPro" id="IPR005135">
    <property type="entry name" value="Endo/exonuclease/phosphatase"/>
</dbReference>
<dbReference type="PANTHER" id="PTHR23227:SF84">
    <property type="entry name" value="ENDONUCLEASE_EXONUCLEASE_PHOSPHATASE DOMAIN-CONTAINING PROTEIN"/>
    <property type="match status" value="1"/>
</dbReference>
<evidence type="ECO:0000313" key="3">
    <source>
        <dbReference type="RefSeq" id="XP_013793813.1"/>
    </source>
</evidence>
<organism evidence="2 3">
    <name type="scientific">Limulus polyphemus</name>
    <name type="common">Atlantic horseshoe crab</name>
    <dbReference type="NCBI Taxonomy" id="6850"/>
    <lineage>
        <taxon>Eukaryota</taxon>
        <taxon>Metazoa</taxon>
        <taxon>Ecdysozoa</taxon>
        <taxon>Arthropoda</taxon>
        <taxon>Chelicerata</taxon>
        <taxon>Merostomata</taxon>
        <taxon>Xiphosura</taxon>
        <taxon>Limulidae</taxon>
        <taxon>Limulus</taxon>
    </lineage>
</organism>
<dbReference type="RefSeq" id="XP_013793813.1">
    <property type="nucleotide sequence ID" value="XM_013938359.1"/>
</dbReference>
<dbReference type="InterPro" id="IPR027124">
    <property type="entry name" value="Swc5/CFDP1/2"/>
</dbReference>
<feature type="non-terminal residue" evidence="3">
    <location>
        <position position="247"/>
    </location>
</feature>
<evidence type="ECO:0000313" key="2">
    <source>
        <dbReference type="Proteomes" id="UP000694941"/>
    </source>
</evidence>
<reference evidence="3" key="1">
    <citation type="submission" date="2025-08" db="UniProtKB">
        <authorList>
            <consortium name="RefSeq"/>
        </authorList>
    </citation>
    <scope>IDENTIFICATION</scope>
    <source>
        <tissue evidence="3">Muscle</tissue>
    </source>
</reference>
<keyword evidence="2" id="KW-1185">Reference proteome</keyword>
<proteinExistence type="predicted"/>
<accession>A0ABM1C451</accession>
<dbReference type="CDD" id="cd09076">
    <property type="entry name" value="L1-EN"/>
    <property type="match status" value="1"/>
</dbReference>
<dbReference type="PANTHER" id="PTHR23227">
    <property type="entry name" value="BUCENTAUR RELATED"/>
    <property type="match status" value="1"/>
</dbReference>
<feature type="domain" description="Endonuclease/exonuclease/phosphatase" evidence="1">
    <location>
        <begin position="5"/>
        <end position="219"/>
    </location>
</feature>
<protein>
    <submittedName>
        <fullName evidence="3">Craniofacial development protein 2-like</fullName>
    </submittedName>
</protein>
<dbReference type="GeneID" id="106477835"/>
<dbReference type="Pfam" id="PF03372">
    <property type="entry name" value="Exo_endo_phos"/>
    <property type="match status" value="1"/>
</dbReference>
<sequence>MDGSRTDRPERRTALIAKELARYHLDIVALSETLLADKGQLSEVGTGYTFYWSGRNTDEWRKAGVGFAIRSDLARTLPHMPEGINDRLMMLRLPLTNNKNMTLISAYAPTMTNQDETKDMFYKDLESVITSVPRYDRLVILGDFNARVGSDHVTWEGVVGKHGIGTCNSNGLLLLRTCTIHDLTIRNTLFHLLTRNRTSWLHPRSKHWHLIDYVITRKNDARDMRVTKAVCGAECWTDHPLIISRLA</sequence>
<dbReference type="InterPro" id="IPR036691">
    <property type="entry name" value="Endo/exonu/phosph_ase_sf"/>
</dbReference>
<dbReference type="Gene3D" id="3.60.10.10">
    <property type="entry name" value="Endonuclease/exonuclease/phosphatase"/>
    <property type="match status" value="1"/>
</dbReference>
<dbReference type="SUPFAM" id="SSF56219">
    <property type="entry name" value="DNase I-like"/>
    <property type="match status" value="1"/>
</dbReference>
<gene>
    <name evidence="3" type="primary">LOC106477835</name>
</gene>